<gene>
    <name evidence="2" type="primary">estB_6</name>
    <name evidence="2" type="ORF">V202x_41330</name>
</gene>
<dbReference type="SUPFAM" id="SSF56601">
    <property type="entry name" value="beta-lactamase/transpeptidase-like"/>
    <property type="match status" value="1"/>
</dbReference>
<dbReference type="GO" id="GO:0016787">
    <property type="term" value="F:hydrolase activity"/>
    <property type="evidence" value="ECO:0007669"/>
    <property type="project" value="UniProtKB-KW"/>
</dbReference>
<protein>
    <submittedName>
        <fullName evidence="2">Esterase EstB</fullName>
        <ecNumber evidence="2">3.1.1.-</ecNumber>
    </submittedName>
</protein>
<dbReference type="EC" id="3.1.1.-" evidence="2"/>
<dbReference type="Gene3D" id="3.40.710.10">
    <property type="entry name" value="DD-peptidase/beta-lactamase superfamily"/>
    <property type="match status" value="1"/>
</dbReference>
<dbReference type="InterPro" id="IPR001466">
    <property type="entry name" value="Beta-lactam-related"/>
</dbReference>
<evidence type="ECO:0000313" key="2">
    <source>
        <dbReference type="EMBL" id="QDU10721.1"/>
    </source>
</evidence>
<dbReference type="Proteomes" id="UP000318384">
    <property type="component" value="Chromosome"/>
</dbReference>
<organism evidence="2 3">
    <name type="scientific">Gimesia aquarii</name>
    <dbReference type="NCBI Taxonomy" id="2527964"/>
    <lineage>
        <taxon>Bacteria</taxon>
        <taxon>Pseudomonadati</taxon>
        <taxon>Planctomycetota</taxon>
        <taxon>Planctomycetia</taxon>
        <taxon>Planctomycetales</taxon>
        <taxon>Planctomycetaceae</taxon>
        <taxon>Gimesia</taxon>
    </lineage>
</organism>
<dbReference type="PANTHER" id="PTHR43283:SF3">
    <property type="entry name" value="BETA-LACTAMASE FAMILY PROTEIN (AFU_ORTHOLOGUE AFUA_5G07500)"/>
    <property type="match status" value="1"/>
</dbReference>
<proteinExistence type="predicted"/>
<dbReference type="AlphaFoldDB" id="A0A517WZP1"/>
<keyword evidence="3" id="KW-1185">Reference proteome</keyword>
<dbReference type="InterPro" id="IPR012338">
    <property type="entry name" value="Beta-lactam/transpept-like"/>
</dbReference>
<accession>A0A517WZP1</accession>
<dbReference type="Pfam" id="PF00144">
    <property type="entry name" value="Beta-lactamase"/>
    <property type="match status" value="1"/>
</dbReference>
<dbReference type="EMBL" id="CP037422">
    <property type="protein sequence ID" value="QDU10721.1"/>
    <property type="molecule type" value="Genomic_DNA"/>
</dbReference>
<dbReference type="OrthoDB" id="9770183at2"/>
<evidence type="ECO:0000313" key="3">
    <source>
        <dbReference type="Proteomes" id="UP000318384"/>
    </source>
</evidence>
<dbReference type="RefSeq" id="WP_145178592.1">
    <property type="nucleotide sequence ID" value="NZ_CP037422.1"/>
</dbReference>
<reference evidence="2 3" key="1">
    <citation type="submission" date="2019-03" db="EMBL/GenBank/DDBJ databases">
        <title>Deep-cultivation of Planctomycetes and their phenomic and genomic characterization uncovers novel biology.</title>
        <authorList>
            <person name="Wiegand S."/>
            <person name="Jogler M."/>
            <person name="Boedeker C."/>
            <person name="Pinto D."/>
            <person name="Vollmers J."/>
            <person name="Rivas-Marin E."/>
            <person name="Kohn T."/>
            <person name="Peeters S.H."/>
            <person name="Heuer A."/>
            <person name="Rast P."/>
            <person name="Oberbeckmann S."/>
            <person name="Bunk B."/>
            <person name="Jeske O."/>
            <person name="Meyerdierks A."/>
            <person name="Storesund J.E."/>
            <person name="Kallscheuer N."/>
            <person name="Luecker S."/>
            <person name="Lage O.M."/>
            <person name="Pohl T."/>
            <person name="Merkel B.J."/>
            <person name="Hornburger P."/>
            <person name="Mueller R.-W."/>
            <person name="Bruemmer F."/>
            <person name="Labrenz M."/>
            <person name="Spormann A.M."/>
            <person name="Op den Camp H."/>
            <person name="Overmann J."/>
            <person name="Amann R."/>
            <person name="Jetten M.S.M."/>
            <person name="Mascher T."/>
            <person name="Medema M.H."/>
            <person name="Devos D.P."/>
            <person name="Kaster A.-K."/>
            <person name="Ovreas L."/>
            <person name="Rohde M."/>
            <person name="Galperin M.Y."/>
            <person name="Jogler C."/>
        </authorList>
    </citation>
    <scope>NUCLEOTIDE SEQUENCE [LARGE SCALE GENOMIC DNA]</scope>
    <source>
        <strain evidence="2 3">V202</strain>
    </source>
</reference>
<dbReference type="InterPro" id="IPR050789">
    <property type="entry name" value="Diverse_Enzym_Activities"/>
</dbReference>
<feature type="domain" description="Beta-lactamase-related" evidence="1">
    <location>
        <begin position="51"/>
        <end position="397"/>
    </location>
</feature>
<keyword evidence="2" id="KW-0378">Hydrolase</keyword>
<sequence>MKMHFKLKQLVWISIALFGFGLDQNQAEDLPVVSPIEVGMSADKLTKVGTIVNELIAKKRLAGASVMVARNGQVCFFETYGKMDVERDKEMQKDTIFRIYSMSKAITTAAVMQLIEQRKISPDDPIGKYIPELKAMTVFTEEGIRPAKNPITVAQLMTHTAGLVYGAAGEYGKLVKKEDAINRDNTLQEMTQKMGQTPLMYEPGTDWVYGTSIDVLGRLIEVVSRQPFDKYLQDNIFTPLDMSDTGFFVPKEKRARFSANYKPGGELIDDPATSRYLKKPNLLSGGGGLVGTISDYMKFLIALRNGGQLNGKRILKPETVKLMTQNHVPKEVGWIKFGKSVRDGVGFGYGFSVCVEPSQFDSARKVDDYGWGGAASTHYWSSPKDDLIVVTMEQTMPFSFLLETALKPVISAAVEK</sequence>
<name>A0A517WZP1_9PLAN</name>
<dbReference type="PANTHER" id="PTHR43283">
    <property type="entry name" value="BETA-LACTAMASE-RELATED"/>
    <property type="match status" value="1"/>
</dbReference>
<evidence type="ECO:0000259" key="1">
    <source>
        <dbReference type="Pfam" id="PF00144"/>
    </source>
</evidence>